<sequence>MMLSTCQNLTASASQYDALQNKHGNMIVFHYYIAENKSNQHVAKQVINKKQEVETGKLKTRRPTPSINSNGMMQEQNIHSELHVVKQEKNSLNILFGKTPPSNKMICVIINQILFVQLNKCEATFICGDNIGAYGRDFYNKRFHFVSLNDINICVMMLFYGKENTAYIYGLYYIFFNFTTLVLSVEAEKRHMTDIYIAHAHSCKECVVKRGYCLKAQLVFQKKKNNKIIKYNNNHNQKDIKPSIFYLKK</sequence>
<comment type="caution">
    <text evidence="2">The sequence shown here is derived from an EMBL/GenBank/DDBJ whole genome shotgun (WGS) entry which is preliminary data.</text>
</comment>
<feature type="transmembrane region" description="Helical" evidence="1">
    <location>
        <begin position="166"/>
        <end position="185"/>
    </location>
</feature>
<keyword evidence="1" id="KW-0812">Transmembrane</keyword>
<reference evidence="2 3" key="1">
    <citation type="submission" date="2022-12" db="EMBL/GenBank/DDBJ databases">
        <title>Chromosome-level genome of Tegillarca granosa.</title>
        <authorList>
            <person name="Kim J."/>
        </authorList>
    </citation>
    <scope>NUCLEOTIDE SEQUENCE [LARGE SCALE GENOMIC DNA]</scope>
    <source>
        <strain evidence="2">Teg-2019</strain>
        <tissue evidence="2">Adductor muscle</tissue>
    </source>
</reference>
<proteinExistence type="predicted"/>
<protein>
    <submittedName>
        <fullName evidence="2">Uncharacterized protein</fullName>
    </submittedName>
</protein>
<dbReference type="EMBL" id="JARBDR010000919">
    <property type="protein sequence ID" value="KAJ8300080.1"/>
    <property type="molecule type" value="Genomic_DNA"/>
</dbReference>
<evidence type="ECO:0000313" key="2">
    <source>
        <dbReference type="EMBL" id="KAJ8300080.1"/>
    </source>
</evidence>
<accession>A0ABQ9E4L2</accession>
<keyword evidence="3" id="KW-1185">Reference proteome</keyword>
<gene>
    <name evidence="2" type="ORF">KUTeg_021599</name>
</gene>
<organism evidence="2 3">
    <name type="scientific">Tegillarca granosa</name>
    <name type="common">Malaysian cockle</name>
    <name type="synonym">Anadara granosa</name>
    <dbReference type="NCBI Taxonomy" id="220873"/>
    <lineage>
        <taxon>Eukaryota</taxon>
        <taxon>Metazoa</taxon>
        <taxon>Spiralia</taxon>
        <taxon>Lophotrochozoa</taxon>
        <taxon>Mollusca</taxon>
        <taxon>Bivalvia</taxon>
        <taxon>Autobranchia</taxon>
        <taxon>Pteriomorphia</taxon>
        <taxon>Arcoida</taxon>
        <taxon>Arcoidea</taxon>
        <taxon>Arcidae</taxon>
        <taxon>Tegillarca</taxon>
    </lineage>
</organism>
<evidence type="ECO:0000313" key="3">
    <source>
        <dbReference type="Proteomes" id="UP001217089"/>
    </source>
</evidence>
<keyword evidence="1" id="KW-0472">Membrane</keyword>
<name>A0ABQ9E4L2_TEGGR</name>
<evidence type="ECO:0000256" key="1">
    <source>
        <dbReference type="SAM" id="Phobius"/>
    </source>
</evidence>
<keyword evidence="1" id="KW-1133">Transmembrane helix</keyword>
<dbReference type="Proteomes" id="UP001217089">
    <property type="component" value="Unassembled WGS sequence"/>
</dbReference>